<dbReference type="AlphaFoldDB" id="A0A1D2JGW0"/>
<feature type="compositionally biased region" description="Polar residues" evidence="1">
    <location>
        <begin position="1"/>
        <end position="16"/>
    </location>
</feature>
<dbReference type="Proteomes" id="UP000242814">
    <property type="component" value="Unassembled WGS sequence"/>
</dbReference>
<comment type="caution">
    <text evidence="2">The sequence shown here is derived from an EMBL/GenBank/DDBJ whole genome shotgun (WGS) entry which is preliminary data.</text>
</comment>
<gene>
    <name evidence="2" type="ORF">ACO22_03102</name>
</gene>
<name>A0A1D2JGW0_PARBR</name>
<proteinExistence type="predicted"/>
<feature type="region of interest" description="Disordered" evidence="1">
    <location>
        <begin position="80"/>
        <end position="101"/>
    </location>
</feature>
<dbReference type="EMBL" id="LZYO01000102">
    <property type="protein sequence ID" value="ODH34503.1"/>
    <property type="molecule type" value="Genomic_DNA"/>
</dbReference>
<evidence type="ECO:0000256" key="1">
    <source>
        <dbReference type="SAM" id="MobiDB-lite"/>
    </source>
</evidence>
<organism evidence="2 3">
    <name type="scientific">Paracoccidioides brasiliensis</name>
    <dbReference type="NCBI Taxonomy" id="121759"/>
    <lineage>
        <taxon>Eukaryota</taxon>
        <taxon>Fungi</taxon>
        <taxon>Dikarya</taxon>
        <taxon>Ascomycota</taxon>
        <taxon>Pezizomycotina</taxon>
        <taxon>Eurotiomycetes</taxon>
        <taxon>Eurotiomycetidae</taxon>
        <taxon>Onygenales</taxon>
        <taxon>Ajellomycetaceae</taxon>
        <taxon>Paracoccidioides</taxon>
    </lineage>
</organism>
<reference evidence="2 3" key="1">
    <citation type="submission" date="2016-06" db="EMBL/GenBank/DDBJ databases">
        <authorList>
            <person name="Kjaerup R.B."/>
            <person name="Dalgaard T.S."/>
            <person name="Juul-Madsen H.R."/>
        </authorList>
    </citation>
    <scope>NUCLEOTIDE SEQUENCE [LARGE SCALE GENOMIC DNA]</scope>
    <source>
        <strain evidence="2 3">Pb300</strain>
    </source>
</reference>
<protein>
    <submittedName>
        <fullName evidence="2">Uncharacterized protein</fullName>
    </submittedName>
</protein>
<accession>A0A1D2JGW0</accession>
<evidence type="ECO:0000313" key="2">
    <source>
        <dbReference type="EMBL" id="ODH34503.1"/>
    </source>
</evidence>
<evidence type="ECO:0000313" key="3">
    <source>
        <dbReference type="Proteomes" id="UP000242814"/>
    </source>
</evidence>
<sequence>MRQAPKTSQRTRTNFNPGLILLEGEPVRDETMRAQTAPTSGGKPCLHSRLQAQRFARAGFSPRALQQDLDPSGLRLARLLQQPRKPSDRRSSAISAAAGRDPDLQAINEWMQANPRLNLGDH</sequence>
<feature type="region of interest" description="Disordered" evidence="1">
    <location>
        <begin position="1"/>
        <end position="46"/>
    </location>
</feature>